<evidence type="ECO:0000313" key="9">
    <source>
        <dbReference type="EMBL" id="WNO52887.1"/>
    </source>
</evidence>
<evidence type="ECO:0000259" key="8">
    <source>
        <dbReference type="Pfam" id="PF04389"/>
    </source>
</evidence>
<dbReference type="InterPro" id="IPR045175">
    <property type="entry name" value="M28_fam"/>
</dbReference>
<dbReference type="PANTHER" id="PTHR12147">
    <property type="entry name" value="METALLOPEPTIDASE M28 FAMILY MEMBER"/>
    <property type="match status" value="1"/>
</dbReference>
<dbReference type="SUPFAM" id="SSF53187">
    <property type="entry name" value="Zn-dependent exopeptidases"/>
    <property type="match status" value="1"/>
</dbReference>
<evidence type="ECO:0000256" key="3">
    <source>
        <dbReference type="ARBA" id="ARBA00022723"/>
    </source>
</evidence>
<keyword evidence="5" id="KW-0378">Hydrolase</keyword>
<keyword evidence="1" id="KW-0031">Aminopeptidase</keyword>
<dbReference type="SUPFAM" id="SSF52025">
    <property type="entry name" value="PA domain"/>
    <property type="match status" value="1"/>
</dbReference>
<proteinExistence type="predicted"/>
<keyword evidence="10" id="KW-1185">Reference proteome</keyword>
<dbReference type="Pfam" id="PF04389">
    <property type="entry name" value="Peptidase_M28"/>
    <property type="match status" value="1"/>
</dbReference>
<evidence type="ECO:0000256" key="1">
    <source>
        <dbReference type="ARBA" id="ARBA00022438"/>
    </source>
</evidence>
<dbReference type="PANTHER" id="PTHR12147:SF56">
    <property type="entry name" value="AMINOPEPTIDASE YDR415C-RELATED"/>
    <property type="match status" value="1"/>
</dbReference>
<dbReference type="RefSeq" id="WP_313913784.1">
    <property type="nucleotide sequence ID" value="NZ_CP135076.1"/>
</dbReference>
<evidence type="ECO:0000256" key="2">
    <source>
        <dbReference type="ARBA" id="ARBA00022670"/>
    </source>
</evidence>
<reference evidence="9 10" key="1">
    <citation type="submission" date="2023-09" db="EMBL/GenBank/DDBJ databases">
        <authorList>
            <person name="Rey-Velasco X."/>
        </authorList>
    </citation>
    <scope>NUCLEOTIDE SEQUENCE [LARGE SCALE GENOMIC DNA]</scope>
    <source>
        <strain evidence="9 10">W311</strain>
    </source>
</reference>
<keyword evidence="4 7" id="KW-0732">Signal</keyword>
<protein>
    <submittedName>
        <fullName evidence="9">M20/M25/M40 family metallo-hydrolase</fullName>
    </submittedName>
</protein>
<name>A0ABZ0B6Q3_9SPHN</name>
<feature type="domain" description="Peptidase M28" evidence="8">
    <location>
        <begin position="298"/>
        <end position="513"/>
    </location>
</feature>
<dbReference type="Gene3D" id="3.50.30.30">
    <property type="match status" value="1"/>
</dbReference>
<keyword evidence="2" id="KW-0645">Protease</keyword>
<evidence type="ECO:0000313" key="10">
    <source>
        <dbReference type="Proteomes" id="UP001302249"/>
    </source>
</evidence>
<keyword evidence="6" id="KW-0862">Zinc</keyword>
<evidence type="ECO:0000256" key="6">
    <source>
        <dbReference type="ARBA" id="ARBA00022833"/>
    </source>
</evidence>
<gene>
    <name evidence="9" type="ORF">RPR59_10505</name>
</gene>
<dbReference type="InterPro" id="IPR046450">
    <property type="entry name" value="PA_dom_sf"/>
</dbReference>
<evidence type="ECO:0000256" key="7">
    <source>
        <dbReference type="SAM" id="SignalP"/>
    </source>
</evidence>
<organism evidence="9 10">
    <name type="scientific">Stakelama saccharophila</name>
    <dbReference type="NCBI Taxonomy" id="3075605"/>
    <lineage>
        <taxon>Bacteria</taxon>
        <taxon>Pseudomonadati</taxon>
        <taxon>Pseudomonadota</taxon>
        <taxon>Alphaproteobacteria</taxon>
        <taxon>Sphingomonadales</taxon>
        <taxon>Sphingomonadaceae</taxon>
        <taxon>Stakelama</taxon>
    </lineage>
</organism>
<feature type="signal peptide" evidence="7">
    <location>
        <begin position="1"/>
        <end position="19"/>
    </location>
</feature>
<feature type="chain" id="PRO_5046723618" evidence="7">
    <location>
        <begin position="20"/>
        <end position="552"/>
    </location>
</feature>
<accession>A0ABZ0B6Q3</accession>
<keyword evidence="3" id="KW-0479">Metal-binding</keyword>
<evidence type="ECO:0000256" key="5">
    <source>
        <dbReference type="ARBA" id="ARBA00022801"/>
    </source>
</evidence>
<evidence type="ECO:0000256" key="4">
    <source>
        <dbReference type="ARBA" id="ARBA00022729"/>
    </source>
</evidence>
<dbReference type="EMBL" id="CP135076">
    <property type="protein sequence ID" value="WNO52887.1"/>
    <property type="molecule type" value="Genomic_DNA"/>
</dbReference>
<dbReference type="InterPro" id="IPR007484">
    <property type="entry name" value="Peptidase_M28"/>
</dbReference>
<sequence>MRTPALALLATAIALPASAQTASPSAAKADNLSATVRTLASDPFEGRGPGTPGEARTVDYLVKRLKALGLQPGGEDGKWTQVVPMVHTQVDPAGKLKLRGAGDVALRQGDNINLTTVKDTDRVTLEDAPLVFVGYGTDAPEAGWDDYKGVDLHGKIAVFLVNDPDFAAKAGDDAAGRFGDRRMTYYGRWTYKFDQAAERGAAAALIIHDTDAAGYGWSTVSASNGENYDIVRGPDENVLPLQGWVRGDTAQQMFAAAGLDLAALRKKARSADFSPVTLTGVSLDADLPVTTQHIRSRNVLGRIAGTTHPDETVMYGAHWDAYGKGKPDAQGRAIRPGANDDALGVAAVLETARMFKQAARPERSVVFALWTGEERGLLGSEYYAVHPVYPLETTVADLTFDILQTAGPARNLVLIGKGNSTLDDVLAPVAAAQGRKIVPETFSERGLFFRADHFSVARRGVPSLLMMALGGPPDLEQGGLAAGQTWLDAYMECYHQTCDSWSADWNLKGAAEDVEAFYKVGHRLANSRAWPEWRPDFAFAEVRRESADARRH</sequence>
<dbReference type="Proteomes" id="UP001302249">
    <property type="component" value="Chromosome"/>
</dbReference>
<dbReference type="Gene3D" id="3.40.630.10">
    <property type="entry name" value="Zn peptidases"/>
    <property type="match status" value="2"/>
</dbReference>